<feature type="transmembrane region" description="Helical" evidence="1">
    <location>
        <begin position="25"/>
        <end position="42"/>
    </location>
</feature>
<accession>A0AAX2H2N6</accession>
<evidence type="ECO:0008006" key="4">
    <source>
        <dbReference type="Google" id="ProtNLM"/>
    </source>
</evidence>
<keyword evidence="1" id="KW-1133">Transmembrane helix</keyword>
<keyword evidence="1" id="KW-0472">Membrane</keyword>
<proteinExistence type="predicted"/>
<gene>
    <name evidence="2" type="ORF">SAMEA44541418_01898</name>
</gene>
<keyword evidence="1" id="KW-0812">Transmembrane</keyword>
<protein>
    <recommendedName>
        <fullName evidence="4">C4-dicarboxylate ABC transporter</fullName>
    </recommendedName>
</protein>
<sequence length="53" mass="6102">MNYILMILGVAIALSRYWFKQYDQLLLTVGVVLLMVGVYRISRGLPPKEESNE</sequence>
<dbReference type="AlphaFoldDB" id="A0AAX2H2N6"/>
<dbReference type="RefSeq" id="WP_169792834.1">
    <property type="nucleotide sequence ID" value="NZ_CP014227.1"/>
</dbReference>
<evidence type="ECO:0000313" key="3">
    <source>
        <dbReference type="Proteomes" id="UP000215539"/>
    </source>
</evidence>
<name>A0AAX2H2N6_9FLAO</name>
<organism evidence="2 3">
    <name type="scientific">Capnocytophaga haemolytica</name>
    <dbReference type="NCBI Taxonomy" id="45243"/>
    <lineage>
        <taxon>Bacteria</taxon>
        <taxon>Pseudomonadati</taxon>
        <taxon>Bacteroidota</taxon>
        <taxon>Flavobacteriia</taxon>
        <taxon>Flavobacteriales</taxon>
        <taxon>Flavobacteriaceae</taxon>
        <taxon>Capnocytophaga</taxon>
    </lineage>
</organism>
<evidence type="ECO:0000313" key="2">
    <source>
        <dbReference type="EMBL" id="SNV14680.1"/>
    </source>
</evidence>
<dbReference type="Proteomes" id="UP000215539">
    <property type="component" value="Chromosome 1"/>
</dbReference>
<evidence type="ECO:0000256" key="1">
    <source>
        <dbReference type="SAM" id="Phobius"/>
    </source>
</evidence>
<reference evidence="2 3" key="1">
    <citation type="submission" date="2017-06" db="EMBL/GenBank/DDBJ databases">
        <authorList>
            <consortium name="Pathogen Informatics"/>
        </authorList>
    </citation>
    <scope>NUCLEOTIDE SEQUENCE [LARGE SCALE GENOMIC DNA]</scope>
    <source>
        <strain evidence="2 3">NCTC12947</strain>
    </source>
</reference>
<dbReference type="EMBL" id="LT906449">
    <property type="protein sequence ID" value="SNV14680.1"/>
    <property type="molecule type" value="Genomic_DNA"/>
</dbReference>